<dbReference type="InterPro" id="IPR011701">
    <property type="entry name" value="MFS"/>
</dbReference>
<evidence type="ECO:0000256" key="7">
    <source>
        <dbReference type="SAM" id="Phobius"/>
    </source>
</evidence>
<organism evidence="8 9">
    <name type="scientific">Plantactinospora sonchi</name>
    <dbReference type="NCBI Taxonomy" id="1544735"/>
    <lineage>
        <taxon>Bacteria</taxon>
        <taxon>Bacillati</taxon>
        <taxon>Actinomycetota</taxon>
        <taxon>Actinomycetes</taxon>
        <taxon>Micromonosporales</taxon>
        <taxon>Micromonosporaceae</taxon>
        <taxon>Plantactinospora</taxon>
    </lineage>
</organism>
<keyword evidence="9" id="KW-1185">Reference proteome</keyword>
<protein>
    <submittedName>
        <fullName evidence="8">MFS transporter</fullName>
    </submittedName>
</protein>
<feature type="transmembrane region" description="Helical" evidence="7">
    <location>
        <begin position="61"/>
        <end position="85"/>
    </location>
</feature>
<dbReference type="InterPro" id="IPR036259">
    <property type="entry name" value="MFS_trans_sf"/>
</dbReference>
<evidence type="ECO:0000256" key="1">
    <source>
        <dbReference type="ARBA" id="ARBA00004651"/>
    </source>
</evidence>
<dbReference type="InterPro" id="IPR001958">
    <property type="entry name" value="Tet-R_TetA/multi-R_MdtG-like"/>
</dbReference>
<proteinExistence type="predicted"/>
<keyword evidence="3 7" id="KW-0812">Transmembrane</keyword>
<dbReference type="Gene3D" id="1.20.1250.20">
    <property type="entry name" value="MFS general substrate transporter like domains"/>
    <property type="match status" value="1"/>
</dbReference>
<gene>
    <name evidence="8" type="ORF">V1633_15365</name>
</gene>
<dbReference type="CDD" id="cd06173">
    <property type="entry name" value="MFS_MefA_like"/>
    <property type="match status" value="1"/>
</dbReference>
<feature type="transmembrane region" description="Helical" evidence="7">
    <location>
        <begin position="324"/>
        <end position="343"/>
    </location>
</feature>
<keyword evidence="5 7" id="KW-0472">Membrane</keyword>
<feature type="transmembrane region" description="Helical" evidence="7">
    <location>
        <begin position="151"/>
        <end position="178"/>
    </location>
</feature>
<feature type="transmembrane region" description="Helical" evidence="7">
    <location>
        <begin position="441"/>
        <end position="461"/>
    </location>
</feature>
<accession>A0ABU7RTP9</accession>
<evidence type="ECO:0000313" key="9">
    <source>
        <dbReference type="Proteomes" id="UP001332243"/>
    </source>
</evidence>
<feature type="transmembrane region" description="Helical" evidence="7">
    <location>
        <begin position="91"/>
        <end position="112"/>
    </location>
</feature>
<feature type="transmembrane region" description="Helical" evidence="7">
    <location>
        <begin position="291"/>
        <end position="312"/>
    </location>
</feature>
<feature type="region of interest" description="Disordered" evidence="6">
    <location>
        <begin position="1"/>
        <end position="23"/>
    </location>
</feature>
<comment type="caution">
    <text evidence="8">The sequence shown here is derived from an EMBL/GenBank/DDBJ whole genome shotgun (WGS) entry which is preliminary data.</text>
</comment>
<dbReference type="PANTHER" id="PTHR23513:SF6">
    <property type="entry name" value="MAJOR FACILITATOR SUPERFAMILY ASSOCIATED DOMAIN-CONTAINING PROTEIN"/>
    <property type="match status" value="1"/>
</dbReference>
<evidence type="ECO:0000256" key="5">
    <source>
        <dbReference type="ARBA" id="ARBA00023136"/>
    </source>
</evidence>
<dbReference type="Pfam" id="PF07690">
    <property type="entry name" value="MFS_1"/>
    <property type="match status" value="1"/>
</dbReference>
<comment type="subcellular location">
    <subcellularLocation>
        <location evidence="1">Cell membrane</location>
        <topology evidence="1">Multi-pass membrane protein</topology>
    </subcellularLocation>
</comment>
<evidence type="ECO:0000256" key="3">
    <source>
        <dbReference type="ARBA" id="ARBA00022692"/>
    </source>
</evidence>
<reference evidence="8 9" key="1">
    <citation type="submission" date="2024-01" db="EMBL/GenBank/DDBJ databases">
        <title>Genome insights into Plantactinospora sonchi sp. nov.</title>
        <authorList>
            <person name="Wang L."/>
        </authorList>
    </citation>
    <scope>NUCLEOTIDE SEQUENCE [LARGE SCALE GENOMIC DNA]</scope>
    <source>
        <strain evidence="8 9">NEAU-QY2</strain>
    </source>
</reference>
<keyword evidence="4 7" id="KW-1133">Transmembrane helix</keyword>
<keyword evidence="2" id="KW-1003">Cell membrane</keyword>
<feature type="transmembrane region" description="Helical" evidence="7">
    <location>
        <begin position="190"/>
        <end position="210"/>
    </location>
</feature>
<feature type="transmembrane region" description="Helical" evidence="7">
    <location>
        <begin position="216"/>
        <end position="235"/>
    </location>
</feature>
<dbReference type="Proteomes" id="UP001332243">
    <property type="component" value="Unassembled WGS sequence"/>
</dbReference>
<name>A0ABU7RTP9_9ACTN</name>
<evidence type="ECO:0000313" key="8">
    <source>
        <dbReference type="EMBL" id="MEE6259867.1"/>
    </source>
</evidence>
<feature type="transmembrane region" description="Helical" evidence="7">
    <location>
        <begin position="378"/>
        <end position="401"/>
    </location>
</feature>
<dbReference type="PANTHER" id="PTHR23513">
    <property type="entry name" value="INTEGRAL MEMBRANE EFFLUX PROTEIN-RELATED"/>
    <property type="match status" value="1"/>
</dbReference>
<dbReference type="PRINTS" id="PR01035">
    <property type="entry name" value="TCRTETA"/>
</dbReference>
<evidence type="ECO:0000256" key="6">
    <source>
        <dbReference type="SAM" id="MobiDB-lite"/>
    </source>
</evidence>
<evidence type="ECO:0000256" key="2">
    <source>
        <dbReference type="ARBA" id="ARBA00022475"/>
    </source>
</evidence>
<feature type="transmembrane region" description="Helical" evidence="7">
    <location>
        <begin position="124"/>
        <end position="145"/>
    </location>
</feature>
<sequence length="478" mass="48184">MSGARAGATPVPPELPGVAEPAGLPAPPAVAGAAVAGAAEPPGVAEPPDGRALWRGRDFPLFLAGQTLAALGNSFSLIAVPLLVLHATGSIAQMGLLTGLAGGASVVAGVFAGFLVDRVDRKRLLIGCDLARAVGYALIPLVWLWSPQVWLLYLVAPAGAAVGMLFQVGYVSAVPALVDHAQITRANGHLYASYAAAGIAGPLLAGALSATIGPTAAVAVNAGTFVCSALGLRLVRFRARAVGPVEPDHRVGPGAATPPDAEPGDTAGGTARWSDLLVGARFLWRHPVLRALTVALSFLTFLTIGLTDIFIYHVKHDLGRSDAAVGYVFAAAAGGTIVAALLVAPVRRRLGFGICWIGAFALAGLAVAGVGLTGNVPALAALVTGYTFCTATAGICSVSLRQQVTPEPLLGRVTSAFWTLHSALGPLGAAVLTAAVARYGTTPVCLVAGLLCLGIAAAATLTPIRQPRPELVAVQGEG</sequence>
<feature type="transmembrane region" description="Helical" evidence="7">
    <location>
        <begin position="413"/>
        <end position="435"/>
    </location>
</feature>
<dbReference type="SUPFAM" id="SSF103473">
    <property type="entry name" value="MFS general substrate transporter"/>
    <property type="match status" value="1"/>
</dbReference>
<evidence type="ECO:0000256" key="4">
    <source>
        <dbReference type="ARBA" id="ARBA00022989"/>
    </source>
</evidence>
<dbReference type="RefSeq" id="WP_331214984.1">
    <property type="nucleotide sequence ID" value="NZ_JAZGQK010000012.1"/>
</dbReference>
<feature type="transmembrane region" description="Helical" evidence="7">
    <location>
        <begin position="350"/>
        <end position="372"/>
    </location>
</feature>
<dbReference type="EMBL" id="JAZGQK010000012">
    <property type="protein sequence ID" value="MEE6259867.1"/>
    <property type="molecule type" value="Genomic_DNA"/>
</dbReference>